<dbReference type="Proteomes" id="UP001310890">
    <property type="component" value="Unassembled WGS sequence"/>
</dbReference>
<feature type="compositionally biased region" description="Basic and acidic residues" evidence="1">
    <location>
        <begin position="79"/>
        <end position="88"/>
    </location>
</feature>
<feature type="compositionally biased region" description="Basic and acidic residues" evidence="1">
    <location>
        <begin position="261"/>
        <end position="273"/>
    </location>
</feature>
<feature type="compositionally biased region" description="Polar residues" evidence="1">
    <location>
        <begin position="251"/>
        <end position="260"/>
    </location>
</feature>
<protein>
    <submittedName>
        <fullName evidence="2">Uncharacterized protein</fullName>
    </submittedName>
</protein>
<evidence type="ECO:0000256" key="1">
    <source>
        <dbReference type="SAM" id="MobiDB-lite"/>
    </source>
</evidence>
<feature type="compositionally biased region" description="Low complexity" evidence="1">
    <location>
        <begin position="31"/>
        <end position="53"/>
    </location>
</feature>
<dbReference type="AlphaFoldDB" id="A0AAN7TS64"/>
<gene>
    <name evidence="2" type="ORF">LTR62_003023</name>
</gene>
<organism evidence="2 3">
    <name type="scientific">Meristemomyces frigidus</name>
    <dbReference type="NCBI Taxonomy" id="1508187"/>
    <lineage>
        <taxon>Eukaryota</taxon>
        <taxon>Fungi</taxon>
        <taxon>Dikarya</taxon>
        <taxon>Ascomycota</taxon>
        <taxon>Pezizomycotina</taxon>
        <taxon>Dothideomycetes</taxon>
        <taxon>Dothideomycetidae</taxon>
        <taxon>Mycosphaerellales</taxon>
        <taxon>Teratosphaeriaceae</taxon>
        <taxon>Meristemomyces</taxon>
    </lineage>
</organism>
<feature type="compositionally biased region" description="Basic residues" evidence="1">
    <location>
        <begin position="204"/>
        <end position="213"/>
    </location>
</feature>
<reference evidence="2" key="1">
    <citation type="submission" date="2023-08" db="EMBL/GenBank/DDBJ databases">
        <title>Black Yeasts Isolated from many extreme environments.</title>
        <authorList>
            <person name="Coleine C."/>
            <person name="Stajich J.E."/>
            <person name="Selbmann L."/>
        </authorList>
    </citation>
    <scope>NUCLEOTIDE SEQUENCE</scope>
    <source>
        <strain evidence="2">CCFEE 5401</strain>
    </source>
</reference>
<dbReference type="EMBL" id="JAVRRL010000002">
    <property type="protein sequence ID" value="KAK5118508.1"/>
    <property type="molecule type" value="Genomic_DNA"/>
</dbReference>
<evidence type="ECO:0000313" key="3">
    <source>
        <dbReference type="Proteomes" id="UP001310890"/>
    </source>
</evidence>
<feature type="region of interest" description="Disordered" evidence="1">
    <location>
        <begin position="202"/>
        <end position="221"/>
    </location>
</feature>
<name>A0AAN7TS64_9PEZI</name>
<proteinExistence type="predicted"/>
<feature type="region of interest" description="Disordered" evidence="1">
    <location>
        <begin position="19"/>
        <end position="118"/>
    </location>
</feature>
<evidence type="ECO:0000313" key="2">
    <source>
        <dbReference type="EMBL" id="KAK5118508.1"/>
    </source>
</evidence>
<sequence length="389" mass="44056">MPLHHRPHVRDMRQAYCASVATSTSDHSNQSERSATSSSHQSHSTHHTQLSSESGKRHLRVHYGDCGENQNLVPDQPFFDDRLPEDSPRTSVASTIESEAEDPEIESHQTLDPPAYKVPPRRNRVLVATPADFTELFPSRRNLLIRHDDSTPDGHMNLRVDTEVSSHGQTCDMTLFHLRLQDLQAREFSFRRYCRDSGREICHTSRKQQKTGPKRPGFQRSLSNVLNSMSHRTKSEPRAETLGSLKRNDSGYGSMQSVQSADHERPRTAGHDDVVEENNTSNDTIKLEFSNYAQVALKRVGAKGSKRYEFEYWGTAYAWRRTVRKQGAVKEVSFSLTKDGQERALALITPLRASAHHAEAEKLQGAWVPACTLQLEDRSLVHGQRDVLE</sequence>
<accession>A0AAN7TS64</accession>
<comment type="caution">
    <text evidence="2">The sequence shown here is derived from an EMBL/GenBank/DDBJ whole genome shotgun (WGS) entry which is preliminary data.</text>
</comment>
<feature type="region of interest" description="Disordered" evidence="1">
    <location>
        <begin position="227"/>
        <end position="277"/>
    </location>
</feature>